<feature type="compositionally biased region" description="Low complexity" evidence="3">
    <location>
        <begin position="343"/>
        <end position="378"/>
    </location>
</feature>
<dbReference type="Pfam" id="PF02195">
    <property type="entry name" value="ParB_N"/>
    <property type="match status" value="1"/>
</dbReference>
<evidence type="ECO:0000256" key="2">
    <source>
        <dbReference type="ARBA" id="ARBA00022829"/>
    </source>
</evidence>
<evidence type="ECO:0000313" key="6">
    <source>
        <dbReference type="Proteomes" id="UP000070578"/>
    </source>
</evidence>
<name>A0A139BPJ8_9PROT</name>
<feature type="non-terminal residue" evidence="5">
    <location>
        <position position="529"/>
    </location>
</feature>
<dbReference type="EMBL" id="LSLI01000183">
    <property type="protein sequence ID" value="KXS30615.1"/>
    <property type="molecule type" value="Genomic_DNA"/>
</dbReference>
<dbReference type="Gene3D" id="1.10.10.2830">
    <property type="match status" value="1"/>
</dbReference>
<dbReference type="GO" id="GO:0007059">
    <property type="term" value="P:chromosome segregation"/>
    <property type="evidence" value="ECO:0007669"/>
    <property type="project" value="UniProtKB-KW"/>
</dbReference>
<sequence>MEQQNIQSHMRVGDIRQGRNPRTYFDAVETAEMEASVSAKGVIQPILIRPVNDWFEIVAGERRWRTALKVCGEDYEIPVLIKTLSDEEAGELALIENVSRANMSPTEEATAAAKVLGRCEGNRDEAAKRLGWTRKTLDKRLALMNCSTSVMVALNERKIHLGHAELLAAVPKDRQEKVIVNLLSHPVLRTVAEFKAGLEQISQAMATAIFDKTDCAGCIHNSGNQQALFAESVADGHCTNSDCFNQKAEETLEAKKKSLAENYPCVVIVRPGENNTVIKLVAEGATGVGEEQAAACRSCKSFGAAISAVPGKMGNVYESQCFDSACHTKKVGERLLAEKKAAAKPATAPSTSKPTDSKPVAGKGAEKSTSTSKSAVTSVQDTQRVVDYRIGVWRKALKKELYADSHKNLCMLIGIMMTRGGSNVSPAKLASGFETLTSEKPPISNVGEAAKMVANSDETVRSQMLSGIAISITDSIDKAHLPEMLRFMNVDLTKCWKLNAKFLDLLTKSEIEVIAEELGLKAALGDNYA</sequence>
<dbReference type="PANTHER" id="PTHR33375">
    <property type="entry name" value="CHROMOSOME-PARTITIONING PROTEIN PARB-RELATED"/>
    <property type="match status" value="1"/>
</dbReference>
<accession>A0A139BPJ8</accession>
<feature type="domain" description="ParB-like N-terminal" evidence="4">
    <location>
        <begin position="8"/>
        <end position="98"/>
    </location>
</feature>
<dbReference type="PANTHER" id="PTHR33375:SF1">
    <property type="entry name" value="CHROMOSOME-PARTITIONING PROTEIN PARB-RELATED"/>
    <property type="match status" value="1"/>
</dbReference>
<dbReference type="Pfam" id="PF17762">
    <property type="entry name" value="HTH_ParB"/>
    <property type="match status" value="1"/>
</dbReference>
<organism evidence="5 6">
    <name type="scientific">Candidatus Gallionella acididurans</name>
    <dbReference type="NCBI Taxonomy" id="1796491"/>
    <lineage>
        <taxon>Bacteria</taxon>
        <taxon>Pseudomonadati</taxon>
        <taxon>Pseudomonadota</taxon>
        <taxon>Betaproteobacteria</taxon>
        <taxon>Nitrosomonadales</taxon>
        <taxon>Gallionellaceae</taxon>
        <taxon>Gallionella</taxon>
    </lineage>
</organism>
<dbReference type="GO" id="GO:0005694">
    <property type="term" value="C:chromosome"/>
    <property type="evidence" value="ECO:0007669"/>
    <property type="project" value="TreeGrafter"/>
</dbReference>
<evidence type="ECO:0000256" key="3">
    <source>
        <dbReference type="SAM" id="MobiDB-lite"/>
    </source>
</evidence>
<comment type="similarity">
    <text evidence="1">Belongs to the ParB family.</text>
</comment>
<dbReference type="Gene3D" id="3.90.1530.30">
    <property type="match status" value="1"/>
</dbReference>
<dbReference type="GO" id="GO:0043565">
    <property type="term" value="F:sequence-specific DNA binding"/>
    <property type="evidence" value="ECO:0007669"/>
    <property type="project" value="InterPro"/>
</dbReference>
<reference evidence="5 6" key="2">
    <citation type="submission" date="2016-03" db="EMBL/GenBank/DDBJ databases">
        <title>New uncultured bacterium of the family Gallionellaceae from acid mine drainage: description and reconstruction of genome based on metagenomic analysis of microbial community.</title>
        <authorList>
            <person name="Kadnikov V."/>
            <person name="Ivasenko D."/>
            <person name="Beletsky A."/>
            <person name="Mardanov A."/>
            <person name="Danilova E."/>
            <person name="Pimenov N."/>
            <person name="Karnachuk O."/>
            <person name="Ravin N."/>
        </authorList>
    </citation>
    <scope>NUCLEOTIDE SEQUENCE [LARGE SCALE GENOMIC DNA]</scope>
    <source>
        <strain evidence="5">ShG14-8</strain>
    </source>
</reference>
<dbReference type="InterPro" id="IPR036086">
    <property type="entry name" value="ParB/Sulfiredoxin_sf"/>
</dbReference>
<dbReference type="InterPro" id="IPR003115">
    <property type="entry name" value="ParB_N"/>
</dbReference>
<reference evidence="5 6" key="1">
    <citation type="submission" date="2016-02" db="EMBL/GenBank/DDBJ databases">
        <authorList>
            <person name="Wen L."/>
            <person name="He K."/>
            <person name="Yang H."/>
        </authorList>
    </citation>
    <scope>NUCLEOTIDE SEQUENCE [LARGE SCALE GENOMIC DNA]</scope>
    <source>
        <strain evidence="5">ShG14-8</strain>
    </source>
</reference>
<dbReference type="InterPro" id="IPR022396">
    <property type="entry name" value="PRTRC_ParB"/>
</dbReference>
<dbReference type="InterPro" id="IPR041468">
    <property type="entry name" value="HTH_ParB/Spo0J"/>
</dbReference>
<evidence type="ECO:0000256" key="1">
    <source>
        <dbReference type="ARBA" id="ARBA00006295"/>
    </source>
</evidence>
<dbReference type="NCBIfam" id="TIGR03734">
    <property type="entry name" value="PRTRC_parB"/>
    <property type="match status" value="1"/>
</dbReference>
<dbReference type="NCBIfam" id="TIGR00180">
    <property type="entry name" value="parB_part"/>
    <property type="match status" value="1"/>
</dbReference>
<dbReference type="SMART" id="SM00470">
    <property type="entry name" value="ParB"/>
    <property type="match status" value="1"/>
</dbReference>
<dbReference type="SUPFAM" id="SSF110849">
    <property type="entry name" value="ParB/Sulfiredoxin"/>
    <property type="match status" value="1"/>
</dbReference>
<keyword evidence="2" id="KW-0159">Chromosome partition</keyword>
<dbReference type="Proteomes" id="UP000070578">
    <property type="component" value="Unassembled WGS sequence"/>
</dbReference>
<dbReference type="SUPFAM" id="SSF109709">
    <property type="entry name" value="KorB DNA-binding domain-like"/>
    <property type="match status" value="1"/>
</dbReference>
<comment type="caution">
    <text evidence="5">The sequence shown here is derived from an EMBL/GenBank/DDBJ whole genome shotgun (WGS) entry which is preliminary data.</text>
</comment>
<dbReference type="InterPro" id="IPR004437">
    <property type="entry name" value="ParB/RepB/Spo0J"/>
</dbReference>
<proteinExistence type="inferred from homology"/>
<dbReference type="InterPro" id="IPR050336">
    <property type="entry name" value="Chromosome_partition/occlusion"/>
</dbReference>
<evidence type="ECO:0000259" key="4">
    <source>
        <dbReference type="SMART" id="SM00470"/>
    </source>
</evidence>
<dbReference type="AlphaFoldDB" id="A0A139BPJ8"/>
<evidence type="ECO:0000313" key="5">
    <source>
        <dbReference type="EMBL" id="KXS30615.1"/>
    </source>
</evidence>
<feature type="region of interest" description="Disordered" evidence="3">
    <location>
        <begin position="340"/>
        <end position="378"/>
    </location>
</feature>
<protein>
    <recommendedName>
        <fullName evidence="4">ParB-like N-terminal domain-containing protein</fullName>
    </recommendedName>
</protein>
<gene>
    <name evidence="5" type="ORF">AWT59_3258</name>
</gene>